<dbReference type="Proteomes" id="UP000094025">
    <property type="component" value="Unassembled WGS sequence"/>
</dbReference>
<evidence type="ECO:0008006" key="4">
    <source>
        <dbReference type="Google" id="ProtNLM"/>
    </source>
</evidence>
<evidence type="ECO:0000313" key="2">
    <source>
        <dbReference type="EMBL" id="OAP36914.1"/>
    </source>
</evidence>
<dbReference type="EMBL" id="LPUX01000064">
    <property type="protein sequence ID" value="OAP36914.1"/>
    <property type="molecule type" value="Genomic_DNA"/>
</dbReference>
<organism evidence="2 3">
    <name type="scientific">Sinorhizobium glycinis</name>
    <dbReference type="NCBI Taxonomy" id="1472378"/>
    <lineage>
        <taxon>Bacteria</taxon>
        <taxon>Pseudomonadati</taxon>
        <taxon>Pseudomonadota</taxon>
        <taxon>Alphaproteobacteria</taxon>
        <taxon>Hyphomicrobiales</taxon>
        <taxon>Rhizobiaceae</taxon>
        <taxon>Sinorhizobium/Ensifer group</taxon>
        <taxon>Sinorhizobium</taxon>
    </lineage>
</organism>
<gene>
    <name evidence="2" type="ORF">AU381_20850</name>
</gene>
<sequence>MSEWGTYTLTDFLMFSPRVYFRLIERYNQEFWPLQLVFIAGALFLLVPAALQAPRARAAVLPLFSLAWAFCAWQFLWTRYASINWAMSYAAAAFFAQAGLLVMAALLPRSPTYAGGLRHHGGIGLAVCGLLVYPFIALVAGRPPATAETFGMMPDPTVATTFGAMLIVGQRRLWLLLPIPIVWCVYSGLTLWAMDDLGALAPFAVIVATLVLLLAGRFFEKVTP</sequence>
<comment type="caution">
    <text evidence="2">The sequence shown here is derived from an EMBL/GenBank/DDBJ whole genome shotgun (WGS) entry which is preliminary data.</text>
</comment>
<dbReference type="OrthoDB" id="581693at2"/>
<feature type="transmembrane region" description="Helical" evidence="1">
    <location>
        <begin position="31"/>
        <end position="51"/>
    </location>
</feature>
<dbReference type="Pfam" id="PF19540">
    <property type="entry name" value="DUF6064"/>
    <property type="match status" value="1"/>
</dbReference>
<feature type="transmembrane region" description="Helical" evidence="1">
    <location>
        <begin position="200"/>
        <end position="219"/>
    </location>
</feature>
<evidence type="ECO:0000313" key="3">
    <source>
        <dbReference type="Proteomes" id="UP000094025"/>
    </source>
</evidence>
<name>A0A178XNZ2_9HYPH</name>
<feature type="transmembrane region" description="Helical" evidence="1">
    <location>
        <begin position="58"/>
        <end position="77"/>
    </location>
</feature>
<dbReference type="InterPro" id="IPR045708">
    <property type="entry name" value="DUF6064"/>
</dbReference>
<keyword evidence="3" id="KW-1185">Reference proteome</keyword>
<accession>A0A178XNZ2</accession>
<feature type="transmembrane region" description="Helical" evidence="1">
    <location>
        <begin position="83"/>
        <end position="107"/>
    </location>
</feature>
<dbReference type="RefSeq" id="WP_064244137.1">
    <property type="nucleotide sequence ID" value="NZ_LPUX01000064.1"/>
</dbReference>
<dbReference type="STRING" id="1472378.AU381_20850"/>
<reference evidence="2 3" key="1">
    <citation type="journal article" date="2016" name="Int. J. Syst. Evol. Microbiol.">
        <title>Ensifer glycinis sp. nov., an novel rhizobial species associated with Glycine spp.</title>
        <authorList>
            <person name="Yan H."/>
            <person name="Yan J."/>
            <person name="Sui X.H."/>
            <person name="Wang E.T."/>
            <person name="Chen W.X."/>
            <person name="Zhang X.X."/>
            <person name="Chen W.F."/>
        </authorList>
    </citation>
    <scope>NUCLEOTIDE SEQUENCE [LARGE SCALE GENOMIC DNA]</scope>
    <source>
        <strain evidence="2 3">CCBAU 23380</strain>
    </source>
</reference>
<evidence type="ECO:0000256" key="1">
    <source>
        <dbReference type="SAM" id="Phobius"/>
    </source>
</evidence>
<protein>
    <recommendedName>
        <fullName evidence="4">MFS transporter permease</fullName>
    </recommendedName>
</protein>
<dbReference type="AlphaFoldDB" id="A0A178XNZ2"/>
<keyword evidence="1" id="KW-0812">Transmembrane</keyword>
<keyword evidence="1" id="KW-0472">Membrane</keyword>
<keyword evidence="1" id="KW-1133">Transmembrane helix</keyword>
<feature type="transmembrane region" description="Helical" evidence="1">
    <location>
        <begin position="119"/>
        <end position="138"/>
    </location>
</feature>
<feature type="transmembrane region" description="Helical" evidence="1">
    <location>
        <begin position="175"/>
        <end position="194"/>
    </location>
</feature>
<proteinExistence type="predicted"/>